<evidence type="ECO:0000313" key="5">
    <source>
        <dbReference type="Proteomes" id="UP000317318"/>
    </source>
</evidence>
<reference evidence="4 5" key="1">
    <citation type="submission" date="2019-02" db="EMBL/GenBank/DDBJ databases">
        <title>Deep-cultivation of Planctomycetes and their phenomic and genomic characterization uncovers novel biology.</title>
        <authorList>
            <person name="Wiegand S."/>
            <person name="Jogler M."/>
            <person name="Boedeker C."/>
            <person name="Pinto D."/>
            <person name="Vollmers J."/>
            <person name="Rivas-Marin E."/>
            <person name="Kohn T."/>
            <person name="Peeters S.H."/>
            <person name="Heuer A."/>
            <person name="Rast P."/>
            <person name="Oberbeckmann S."/>
            <person name="Bunk B."/>
            <person name="Jeske O."/>
            <person name="Meyerdierks A."/>
            <person name="Storesund J.E."/>
            <person name="Kallscheuer N."/>
            <person name="Luecker S."/>
            <person name="Lage O.M."/>
            <person name="Pohl T."/>
            <person name="Merkel B.J."/>
            <person name="Hornburger P."/>
            <person name="Mueller R.-W."/>
            <person name="Bruemmer F."/>
            <person name="Labrenz M."/>
            <person name="Spormann A.M."/>
            <person name="Op den Camp H."/>
            <person name="Overmann J."/>
            <person name="Amann R."/>
            <person name="Jetten M.S.M."/>
            <person name="Mascher T."/>
            <person name="Medema M.H."/>
            <person name="Devos D.P."/>
            <person name="Kaster A.-K."/>
            <person name="Ovreas L."/>
            <person name="Rohde M."/>
            <person name="Galperin M.Y."/>
            <person name="Jogler C."/>
        </authorList>
    </citation>
    <scope>NUCLEOTIDE SEQUENCE [LARGE SCALE GENOMIC DNA]</scope>
    <source>
        <strain evidence="4 5">Pan189</strain>
    </source>
</reference>
<evidence type="ECO:0000313" key="4">
    <source>
        <dbReference type="EMBL" id="QDT37006.1"/>
    </source>
</evidence>
<dbReference type="KEGG" id="svp:Pan189_13710"/>
<evidence type="ECO:0000259" key="3">
    <source>
        <dbReference type="Pfam" id="PF25954"/>
    </source>
</evidence>
<keyword evidence="1" id="KW-0175">Coiled coil</keyword>
<dbReference type="Gene3D" id="1.10.287.470">
    <property type="entry name" value="Helix hairpin bin"/>
    <property type="match status" value="1"/>
</dbReference>
<dbReference type="GO" id="GO:0015562">
    <property type="term" value="F:efflux transmembrane transporter activity"/>
    <property type="evidence" value="ECO:0007669"/>
    <property type="project" value="TreeGrafter"/>
</dbReference>
<feature type="domain" description="Multidrug resistance protein MdtA-like barrel-sandwich hybrid" evidence="2">
    <location>
        <begin position="43"/>
        <end position="212"/>
    </location>
</feature>
<keyword evidence="5" id="KW-1185">Reference proteome</keyword>
<evidence type="ECO:0000259" key="2">
    <source>
        <dbReference type="Pfam" id="PF25917"/>
    </source>
</evidence>
<gene>
    <name evidence="4" type="primary">macA_2</name>
    <name evidence="4" type="ORF">Pan189_13710</name>
</gene>
<dbReference type="Pfam" id="PF25917">
    <property type="entry name" value="BSH_RND"/>
    <property type="match status" value="1"/>
</dbReference>
<dbReference type="Proteomes" id="UP000317318">
    <property type="component" value="Chromosome"/>
</dbReference>
<dbReference type="Pfam" id="PF25954">
    <property type="entry name" value="Beta-barrel_RND_2"/>
    <property type="match status" value="1"/>
</dbReference>
<proteinExistence type="predicted"/>
<dbReference type="Gene3D" id="2.40.50.100">
    <property type="match status" value="1"/>
</dbReference>
<name>A0A517QZD1_9PLAN</name>
<sequence length="309" mass="34151">MINSPIQIGRILSVASVAMFAPGYTAQAEPLVVESAFVRLNEDVEVPARQAGALAEIAIQEGATVERGQLLGIIDDRDAKLEVERADAAFRIADRQAEDRSQVIFAKSAMESAERELQRAQRAREAVPGSVSQSEIERLAIEMERREAEFKRLEQEHAVARLTAKLRQSELSQAKLRLELTQIDSPLGGTVVELYKHAGEWVEPGQPVARVLQMDPIRVEGFVPHAQIPEAGLRNWTVRVDSNETGEKLSDSGRIAFVDPEIEPTTGQVRIRAEIENPAYRIKPGRRVRLVIAPPETEADEEPSTGQGE</sequence>
<dbReference type="Gene3D" id="2.40.30.170">
    <property type="match status" value="1"/>
</dbReference>
<dbReference type="EMBL" id="CP036268">
    <property type="protein sequence ID" value="QDT37006.1"/>
    <property type="molecule type" value="Genomic_DNA"/>
</dbReference>
<dbReference type="PANTHER" id="PTHR30469">
    <property type="entry name" value="MULTIDRUG RESISTANCE PROTEIN MDTA"/>
    <property type="match status" value="1"/>
</dbReference>
<accession>A0A517QZD1</accession>
<evidence type="ECO:0000256" key="1">
    <source>
        <dbReference type="SAM" id="Coils"/>
    </source>
</evidence>
<dbReference type="SUPFAM" id="SSF111369">
    <property type="entry name" value="HlyD-like secretion proteins"/>
    <property type="match status" value="2"/>
</dbReference>
<dbReference type="InterPro" id="IPR058792">
    <property type="entry name" value="Beta-barrel_RND_2"/>
</dbReference>
<organism evidence="4 5">
    <name type="scientific">Stratiformator vulcanicus</name>
    <dbReference type="NCBI Taxonomy" id="2527980"/>
    <lineage>
        <taxon>Bacteria</taxon>
        <taxon>Pseudomonadati</taxon>
        <taxon>Planctomycetota</taxon>
        <taxon>Planctomycetia</taxon>
        <taxon>Planctomycetales</taxon>
        <taxon>Planctomycetaceae</taxon>
        <taxon>Stratiformator</taxon>
    </lineage>
</organism>
<protein>
    <submittedName>
        <fullName evidence="4">Macrolide export protein MacA</fullName>
    </submittedName>
</protein>
<dbReference type="GO" id="GO:1990281">
    <property type="term" value="C:efflux pump complex"/>
    <property type="evidence" value="ECO:0007669"/>
    <property type="project" value="TreeGrafter"/>
</dbReference>
<dbReference type="InterPro" id="IPR058625">
    <property type="entry name" value="MdtA-like_BSH"/>
</dbReference>
<dbReference type="PANTHER" id="PTHR30469:SF15">
    <property type="entry name" value="HLYD FAMILY OF SECRETION PROTEINS"/>
    <property type="match status" value="1"/>
</dbReference>
<feature type="coiled-coil region" evidence="1">
    <location>
        <begin position="103"/>
        <end position="163"/>
    </location>
</feature>
<feature type="domain" description="CusB-like beta-barrel" evidence="3">
    <location>
        <begin position="252"/>
        <end position="293"/>
    </location>
</feature>
<dbReference type="AlphaFoldDB" id="A0A517QZD1"/>